<dbReference type="AlphaFoldDB" id="K7S089"/>
<dbReference type="PATRIC" id="fig|1171373.8.peg.105"/>
<protein>
    <submittedName>
        <fullName evidence="1">Uncharacterized protein</fullName>
    </submittedName>
</protein>
<organism evidence="1 2">
    <name type="scientific">Acidipropionibacterium acidipropionici (strain ATCC 4875 / DSM 20272 / JCM 6432 / NBRC 12425 / NCIMB 8070 / 4)</name>
    <name type="common">Propionibacterium acidipropionici</name>
    <dbReference type="NCBI Taxonomy" id="1171373"/>
    <lineage>
        <taxon>Bacteria</taxon>
        <taxon>Bacillati</taxon>
        <taxon>Actinomycetota</taxon>
        <taxon>Actinomycetes</taxon>
        <taxon>Propionibacteriales</taxon>
        <taxon>Propionibacteriaceae</taxon>
        <taxon>Acidipropionibacterium</taxon>
    </lineage>
</organism>
<evidence type="ECO:0000313" key="1">
    <source>
        <dbReference type="EMBL" id="AFV87957.1"/>
    </source>
</evidence>
<reference evidence="1 2" key="1">
    <citation type="journal article" date="2012" name="BMC Genomics">
        <title>The genome sequence of Propionibacterium acidipropionici provides insights into its biotechnological and industrial potential.</title>
        <authorList>
            <person name="Parizzi L.P."/>
            <person name="Grassi M.C."/>
            <person name="Llerena L.A."/>
            <person name="Carazzolle M.F."/>
            <person name="Queiroz V.L."/>
            <person name="Lunardi I."/>
            <person name="Zeidler A.F."/>
            <person name="Teixeira P.J."/>
            <person name="Mieczkowski P."/>
            <person name="Rincones J."/>
            <person name="Pereira G.A."/>
        </authorList>
    </citation>
    <scope>NUCLEOTIDE SEQUENCE [LARGE SCALE GENOMIC DNA]</scope>
    <source>
        <strain evidence="2">ATCC 4875 / DSM 20272 / JCM 6432 / NBRC 12425 / NCIMB 8070</strain>
    </source>
</reference>
<proteinExistence type="predicted"/>
<sequence length="41" mass="4370">MPTRCSTMRDGVWTVRADCTADEPEGVDAVAAQDDESPQSA</sequence>
<name>K7S089_ACIA4</name>
<dbReference type="EMBL" id="CP003493">
    <property type="protein sequence ID" value="AFV87957.1"/>
    <property type="molecule type" value="Genomic_DNA"/>
</dbReference>
<dbReference type="STRING" id="1171373.PACID_01060"/>
<dbReference type="KEGG" id="pbo:PACID_01060"/>
<dbReference type="Proteomes" id="UP000000214">
    <property type="component" value="Chromosome"/>
</dbReference>
<gene>
    <name evidence="1" type="ordered locus">PACID_01060</name>
</gene>
<evidence type="ECO:0000313" key="2">
    <source>
        <dbReference type="Proteomes" id="UP000000214"/>
    </source>
</evidence>
<dbReference type="HOGENOM" id="CLU_3274902_0_0_11"/>
<accession>K7S089</accession>